<feature type="transmembrane region" description="Helical" evidence="1">
    <location>
        <begin position="6"/>
        <end position="23"/>
    </location>
</feature>
<proteinExistence type="predicted"/>
<feature type="transmembrane region" description="Helical" evidence="1">
    <location>
        <begin position="329"/>
        <end position="349"/>
    </location>
</feature>
<keyword evidence="1" id="KW-0472">Membrane</keyword>
<dbReference type="OrthoDB" id="157646at2"/>
<protein>
    <recommendedName>
        <fullName evidence="2">DUF5808 domain-containing protein</fullName>
    </recommendedName>
</protein>
<keyword evidence="1" id="KW-0812">Transmembrane</keyword>
<feature type="domain" description="DUF5808" evidence="2">
    <location>
        <begin position="302"/>
        <end position="327"/>
    </location>
</feature>
<dbReference type="Proteomes" id="UP000267798">
    <property type="component" value="Unassembled WGS sequence"/>
</dbReference>
<dbReference type="EMBL" id="QXQB01000003">
    <property type="protein sequence ID" value="RJX38818.1"/>
    <property type="molecule type" value="Genomic_DNA"/>
</dbReference>
<feature type="transmembrane region" description="Helical" evidence="1">
    <location>
        <begin position="166"/>
        <end position="188"/>
    </location>
</feature>
<feature type="transmembrane region" description="Helical" evidence="1">
    <location>
        <begin position="143"/>
        <end position="160"/>
    </location>
</feature>
<reference evidence="3 4" key="1">
    <citation type="submission" date="2018-09" db="EMBL/GenBank/DDBJ databases">
        <title>Paenibacillus aracenensis nov. sp. isolated from a cave in southern Spain.</title>
        <authorList>
            <person name="Jurado V."/>
            <person name="Gutierrez-Patricio S."/>
            <person name="Gonzalez-Pimentel J.L."/>
            <person name="Miller A.Z."/>
            <person name="Laiz L."/>
            <person name="Saiz-Jimenez C."/>
        </authorList>
    </citation>
    <scope>NUCLEOTIDE SEQUENCE [LARGE SCALE GENOMIC DNA]</scope>
    <source>
        <strain evidence="3 4">JCM 19203</strain>
    </source>
</reference>
<comment type="caution">
    <text evidence="3">The sequence shown here is derived from an EMBL/GenBank/DDBJ whole genome shotgun (WGS) entry which is preliminary data.</text>
</comment>
<dbReference type="Pfam" id="PF19124">
    <property type="entry name" value="DUF5808"/>
    <property type="match status" value="1"/>
</dbReference>
<keyword evidence="1" id="KW-1133">Transmembrane helix</keyword>
<feature type="transmembrane region" description="Helical" evidence="1">
    <location>
        <begin position="60"/>
        <end position="77"/>
    </location>
</feature>
<evidence type="ECO:0000259" key="2">
    <source>
        <dbReference type="Pfam" id="PF19124"/>
    </source>
</evidence>
<evidence type="ECO:0000256" key="1">
    <source>
        <dbReference type="SAM" id="Phobius"/>
    </source>
</evidence>
<evidence type="ECO:0000313" key="3">
    <source>
        <dbReference type="EMBL" id="RJX38818.1"/>
    </source>
</evidence>
<evidence type="ECO:0000313" key="4">
    <source>
        <dbReference type="Proteomes" id="UP000267798"/>
    </source>
</evidence>
<name>A0A3A6PIC2_9BACL</name>
<feature type="transmembrane region" description="Helical" evidence="1">
    <location>
        <begin position="242"/>
        <end position="265"/>
    </location>
</feature>
<dbReference type="RefSeq" id="WP_120111505.1">
    <property type="nucleotide sequence ID" value="NZ_QXQB01000003.1"/>
</dbReference>
<dbReference type="AlphaFoldDB" id="A0A3A6PIC2"/>
<accession>A0A3A6PIC2</accession>
<organism evidence="3 4">
    <name type="scientific">Paenibacillus pinisoli</name>
    <dbReference type="NCBI Taxonomy" id="1276110"/>
    <lineage>
        <taxon>Bacteria</taxon>
        <taxon>Bacillati</taxon>
        <taxon>Bacillota</taxon>
        <taxon>Bacilli</taxon>
        <taxon>Bacillales</taxon>
        <taxon>Paenibacillaceae</taxon>
        <taxon>Paenibacillus</taxon>
    </lineage>
</organism>
<feature type="transmembrane region" description="Helical" evidence="1">
    <location>
        <begin position="83"/>
        <end position="104"/>
    </location>
</feature>
<feature type="transmembrane region" description="Helical" evidence="1">
    <location>
        <begin position="216"/>
        <end position="236"/>
    </location>
</feature>
<gene>
    <name evidence="3" type="ORF">D3P09_14900</name>
</gene>
<dbReference type="InterPro" id="IPR043831">
    <property type="entry name" value="DUF5808"/>
</dbReference>
<keyword evidence="4" id="KW-1185">Reference proteome</keyword>
<sequence length="462" mass="51757">MDTLILLIPGLIVYISVLIVYGTQSKPKNGILFGLKLAEAAHSDPRIAALQAQFRKSYRWYAGAALLGLAPLLWLGSYFTLSFIYFFLWVAGVMYTSTVPFKTIHHKAVALKRDEQWFVGKKRYISVDKDIARLAAMKPWSPYWFILPAVLSIPLIALSISHDNPLLRLTGFASLAMTGILLLLSLSFTHGKARAYSRNPVANNAIHHAARRYWSILWLLLAIFEVANAFIAYNVLSEGTMIHINLWMGGIAMVSLVPLLGIYYVHNRVKELEYRFGSTDGKGYYAEDDDLHWRHGLSYYNPEDKSIMVQKRVGTGTTVNLAAKGGKRIYYGSLVLVAVIVLPVIILMIRADASPPQLRISDQGTVSIKNTEYAYSFELDEIKELTLEDAVPTGFRTNGMATSAYARGNFKLAELGPAKLYVFKKTPPYIVMKLDDLVVIYNDEEPAKTRALYQELKKASGL</sequence>